<accession>A0AA46UQ30</accession>
<proteinExistence type="predicted"/>
<name>A0AA46UQ30_VIBPH</name>
<feature type="region of interest" description="Disordered" evidence="1">
    <location>
        <begin position="640"/>
        <end position="675"/>
    </location>
</feature>
<evidence type="ECO:0000313" key="3">
    <source>
        <dbReference type="Proteomes" id="UP001163036"/>
    </source>
</evidence>
<sequence length="675" mass="76055">MSNMLSKIKEIVDNAGSVVTSGNISNVASAATKVLLVAAVSASAIQSNNAFAHQDTHSHVHSTYASIAGESLLVRDHVQNTLDLTGISVDQHSDYLNYKHPVQSKINEFIEFAHQNYDSDKFQEVSELAEIAQTHFDNGIYEGIDQYATYLTPLLDNKVGLVEHHNSQADFATKMERLQAVVDLVDMMDSDPDFDLDYNIGQLPRHYIDSDKSHISMGNGNMNVIITAPLDRAEQINGFLNTALAMHDYDLSKLDYYRAMSNQEFEEVMKDAYNLSDKDIGFINNSTLAHEMAHLFGGHGNDVSSAEFMAESGATWNALKSGASEGYLNYVLDSKVSAFGVLDKQDTHESIALMSEFFSQYEIDEWRDMSINQFQSELYRFTQTILDNTNNHFGEMAQVVANEKVRNNGIFPTAQEYLRKTGTHEEMLEILEGAKEIAHADLDFGLIAEKVKMSRDPNASFIDKLAIQYFPSLYSSGFEPEPDRDIKREMYTELAQKIPGSHGYFHSDFDISQHETDFDKAKDAILETEKIKIMDEYSLVKGDDGFTQKIYHSIEAKMEFLDNGNISYSFSPEYADYNNVVFEISPDGSYVKTVNGIPSELEENEISNIENSGVESLAYVLESFQTQEYANQVEHQYGDYSYSPDAERGVKIEQPDLSERGHRHEKSRDDYGYGL</sequence>
<dbReference type="AlphaFoldDB" id="A0AA46UQ30"/>
<gene>
    <name evidence="2" type="ORF">M5598_27795</name>
</gene>
<feature type="compositionally biased region" description="Basic and acidic residues" evidence="1">
    <location>
        <begin position="645"/>
        <end position="675"/>
    </location>
</feature>
<organism evidence="2 3">
    <name type="scientific">Vibrio parahaemolyticus</name>
    <dbReference type="NCBI Taxonomy" id="670"/>
    <lineage>
        <taxon>Bacteria</taxon>
        <taxon>Pseudomonadati</taxon>
        <taxon>Pseudomonadota</taxon>
        <taxon>Gammaproteobacteria</taxon>
        <taxon>Vibrionales</taxon>
        <taxon>Vibrionaceae</taxon>
        <taxon>Vibrio</taxon>
    </lineage>
</organism>
<evidence type="ECO:0000313" key="2">
    <source>
        <dbReference type="EMBL" id="UYV29787.1"/>
    </source>
</evidence>
<protein>
    <submittedName>
        <fullName evidence="2">Uncharacterized protein</fullName>
    </submittedName>
</protein>
<evidence type="ECO:0000256" key="1">
    <source>
        <dbReference type="SAM" id="MobiDB-lite"/>
    </source>
</evidence>
<geneLocation type="plasmid" evidence="2 3">
    <name>pVP-16-VB00198-1</name>
</geneLocation>
<reference evidence="2" key="1">
    <citation type="submission" date="2022-05" db="EMBL/GenBank/DDBJ databases">
        <title>Megaplasmid of Vibrio parahaemolyticus.</title>
        <authorList>
            <person name="Strauch E."/>
            <person name="Borowiak M."/>
        </authorList>
    </citation>
    <scope>NUCLEOTIDE SEQUENCE</scope>
    <source>
        <strain evidence="2">16-VB00198</strain>
        <plasmid evidence="2">pVP-16-VB00198-1</plasmid>
    </source>
</reference>
<dbReference type="EMBL" id="CP097357">
    <property type="protein sequence ID" value="UYV29787.1"/>
    <property type="molecule type" value="Genomic_DNA"/>
</dbReference>
<keyword evidence="2" id="KW-0614">Plasmid</keyword>
<dbReference type="RefSeq" id="WP_053312609.1">
    <property type="nucleotide sequence ID" value="NZ_CP062152.1"/>
</dbReference>
<dbReference type="Proteomes" id="UP001163036">
    <property type="component" value="Plasmid pVP-16-VB00198-1"/>
</dbReference>